<evidence type="ECO:0000313" key="4">
    <source>
        <dbReference type="Proteomes" id="UP001185092"/>
    </source>
</evidence>
<dbReference type="InterPro" id="IPR001789">
    <property type="entry name" value="Sig_transdc_resp-reg_receiver"/>
</dbReference>
<dbReference type="PROSITE" id="PS50110">
    <property type="entry name" value="RESPONSE_REGULATORY"/>
    <property type="match status" value="1"/>
</dbReference>
<evidence type="ECO:0000313" key="3">
    <source>
        <dbReference type="EMBL" id="MDR6240273.1"/>
    </source>
</evidence>
<accession>A0AAE3XPE9</accession>
<dbReference type="PANTHER" id="PTHR37299:SF1">
    <property type="entry name" value="STAGE 0 SPORULATION PROTEIN A HOMOLOG"/>
    <property type="match status" value="1"/>
</dbReference>
<dbReference type="AlphaFoldDB" id="A0AAE3XPE9"/>
<dbReference type="RefSeq" id="WP_309940173.1">
    <property type="nucleotide sequence ID" value="NZ_AP025305.1"/>
</dbReference>
<evidence type="ECO:0000256" key="1">
    <source>
        <dbReference type="PROSITE-ProRule" id="PRU00169"/>
    </source>
</evidence>
<keyword evidence="1" id="KW-0597">Phosphoprotein</keyword>
<name>A0AAE3XPE9_9BACT</name>
<dbReference type="SMART" id="SM00448">
    <property type="entry name" value="REC"/>
    <property type="match status" value="1"/>
</dbReference>
<dbReference type="InterPro" id="IPR007492">
    <property type="entry name" value="LytTR_DNA-bd_dom"/>
</dbReference>
<sequence length="260" mass="30357">MNEVTVIIVEDEIPAQRRLAHMISSIRPKWKVLGMFESVVETNEWLAENKHPDLMFLDIRLSDGFSFEILKPENKVDSFVIFTTAYDEYALQAFKVNSIDYLLKPFGKEELESACTKFGNLFAQHKKQVLDVDLEQLGQLILQEKKTFRKRFLIHQKEDFYTLESKDIAYFYLGKAGVTLAVDRSAKTHIIDMSLDRLAEQFDPMEFFRLNRRCLAHIESIKKLTPQFSGKMAVYVTPEYAEPFLVSKDKVSLLKKWLNR</sequence>
<keyword evidence="4" id="KW-1185">Reference proteome</keyword>
<dbReference type="GO" id="GO:0003677">
    <property type="term" value="F:DNA binding"/>
    <property type="evidence" value="ECO:0007669"/>
    <property type="project" value="UniProtKB-KW"/>
</dbReference>
<dbReference type="PANTHER" id="PTHR37299">
    <property type="entry name" value="TRANSCRIPTIONAL REGULATOR-RELATED"/>
    <property type="match status" value="1"/>
</dbReference>
<gene>
    <name evidence="3" type="ORF">HNQ88_003339</name>
</gene>
<protein>
    <submittedName>
        <fullName evidence="3">DNA-binding LytR/AlgR family response regulator</fullName>
    </submittedName>
</protein>
<evidence type="ECO:0000259" key="2">
    <source>
        <dbReference type="PROSITE" id="PS50110"/>
    </source>
</evidence>
<keyword evidence="3" id="KW-0238">DNA-binding</keyword>
<dbReference type="Gene3D" id="2.40.50.1020">
    <property type="entry name" value="LytTr DNA-binding domain"/>
    <property type="match status" value="1"/>
</dbReference>
<dbReference type="GO" id="GO:0000156">
    <property type="term" value="F:phosphorelay response regulator activity"/>
    <property type="evidence" value="ECO:0007669"/>
    <property type="project" value="InterPro"/>
</dbReference>
<dbReference type="FunFam" id="3.40.50.2300:FF:000361">
    <property type="entry name" value="Two-component system response regulator"/>
    <property type="match status" value="1"/>
</dbReference>
<reference evidence="3" key="1">
    <citation type="submission" date="2023-07" db="EMBL/GenBank/DDBJ databases">
        <title>Genomic Encyclopedia of Type Strains, Phase IV (KMG-IV): sequencing the most valuable type-strain genomes for metagenomic binning, comparative biology and taxonomic classification.</title>
        <authorList>
            <person name="Goeker M."/>
        </authorList>
    </citation>
    <scope>NUCLEOTIDE SEQUENCE</scope>
    <source>
        <strain evidence="3">DSM 26174</strain>
    </source>
</reference>
<dbReference type="EMBL" id="JAVDQD010000004">
    <property type="protein sequence ID" value="MDR6240273.1"/>
    <property type="molecule type" value="Genomic_DNA"/>
</dbReference>
<dbReference type="Pfam" id="PF00072">
    <property type="entry name" value="Response_reg"/>
    <property type="match status" value="1"/>
</dbReference>
<dbReference type="Pfam" id="PF04397">
    <property type="entry name" value="LytTR"/>
    <property type="match status" value="1"/>
</dbReference>
<dbReference type="InterPro" id="IPR046947">
    <property type="entry name" value="LytR-like"/>
</dbReference>
<dbReference type="Gene3D" id="3.40.50.2300">
    <property type="match status" value="1"/>
</dbReference>
<dbReference type="SUPFAM" id="SSF52172">
    <property type="entry name" value="CheY-like"/>
    <property type="match status" value="1"/>
</dbReference>
<comment type="caution">
    <text evidence="3">The sequence shown here is derived from an EMBL/GenBank/DDBJ whole genome shotgun (WGS) entry which is preliminary data.</text>
</comment>
<feature type="domain" description="Response regulatory" evidence="2">
    <location>
        <begin position="5"/>
        <end position="119"/>
    </location>
</feature>
<dbReference type="Proteomes" id="UP001185092">
    <property type="component" value="Unassembled WGS sequence"/>
</dbReference>
<feature type="modified residue" description="4-aspartylphosphate" evidence="1">
    <location>
        <position position="58"/>
    </location>
</feature>
<proteinExistence type="predicted"/>
<dbReference type="SMART" id="SM00850">
    <property type="entry name" value="LytTR"/>
    <property type="match status" value="1"/>
</dbReference>
<dbReference type="InterPro" id="IPR011006">
    <property type="entry name" value="CheY-like_superfamily"/>
</dbReference>
<organism evidence="3 4">
    <name type="scientific">Aureibacter tunicatorum</name>
    <dbReference type="NCBI Taxonomy" id="866807"/>
    <lineage>
        <taxon>Bacteria</taxon>
        <taxon>Pseudomonadati</taxon>
        <taxon>Bacteroidota</taxon>
        <taxon>Cytophagia</taxon>
        <taxon>Cytophagales</taxon>
        <taxon>Persicobacteraceae</taxon>
        <taxon>Aureibacter</taxon>
    </lineage>
</organism>